<sequence>MICKDARLVHLEHHQLNHKYRSDDQQHLAHSKKINSGVHESLSHFISSILQPLSILEMGQLVSWLGSVPP</sequence>
<dbReference type="RefSeq" id="XP_024573968.1">
    <property type="nucleotide sequence ID" value="XM_024722942.1"/>
</dbReference>
<protein>
    <submittedName>
        <fullName evidence="1">Uncharacterized protein</fullName>
    </submittedName>
</protein>
<dbReference type="Proteomes" id="UP000054928">
    <property type="component" value="Unassembled WGS sequence"/>
</dbReference>
<organism evidence="1 2">
    <name type="scientific">Plasmopara halstedii</name>
    <name type="common">Downy mildew of sunflower</name>
    <dbReference type="NCBI Taxonomy" id="4781"/>
    <lineage>
        <taxon>Eukaryota</taxon>
        <taxon>Sar</taxon>
        <taxon>Stramenopiles</taxon>
        <taxon>Oomycota</taxon>
        <taxon>Peronosporomycetes</taxon>
        <taxon>Peronosporales</taxon>
        <taxon>Peronosporaceae</taxon>
        <taxon>Plasmopara</taxon>
    </lineage>
</organism>
<reference evidence="2" key="1">
    <citation type="submission" date="2014-09" db="EMBL/GenBank/DDBJ databases">
        <authorList>
            <person name="Sharma Rahul"/>
            <person name="Thines Marco"/>
        </authorList>
    </citation>
    <scope>NUCLEOTIDE SEQUENCE [LARGE SCALE GENOMIC DNA]</scope>
</reference>
<dbReference type="GeneID" id="36400433"/>
<evidence type="ECO:0000313" key="1">
    <source>
        <dbReference type="EMBL" id="CEG37599.1"/>
    </source>
</evidence>
<dbReference type="EMBL" id="CCYD01000288">
    <property type="protein sequence ID" value="CEG37599.1"/>
    <property type="molecule type" value="Genomic_DNA"/>
</dbReference>
<name>A0A0P1AA23_PLAHL</name>
<accession>A0A0P1AA23</accession>
<keyword evidence="2" id="KW-1185">Reference proteome</keyword>
<evidence type="ECO:0000313" key="2">
    <source>
        <dbReference type="Proteomes" id="UP000054928"/>
    </source>
</evidence>
<proteinExistence type="predicted"/>
<dbReference type="AlphaFoldDB" id="A0A0P1AA23"/>